<dbReference type="eggNOG" id="KOG4197">
    <property type="taxonomic scope" value="Eukaryota"/>
</dbReference>
<organism evidence="1 2">
    <name type="scientific">Nelumbo nucifera</name>
    <name type="common">Sacred lotus</name>
    <dbReference type="NCBI Taxonomy" id="4432"/>
    <lineage>
        <taxon>Eukaryota</taxon>
        <taxon>Viridiplantae</taxon>
        <taxon>Streptophyta</taxon>
        <taxon>Embryophyta</taxon>
        <taxon>Tracheophyta</taxon>
        <taxon>Spermatophyta</taxon>
        <taxon>Magnoliopsida</taxon>
        <taxon>Proteales</taxon>
        <taxon>Nelumbonaceae</taxon>
        <taxon>Nelumbo</taxon>
    </lineage>
</organism>
<dbReference type="FunFam" id="1.25.40.10:FF:000343">
    <property type="entry name" value="Pentatricopeptide repeat-containing protein At3g58590"/>
    <property type="match status" value="2"/>
</dbReference>
<dbReference type="Gene3D" id="1.25.40.10">
    <property type="entry name" value="Tetratricopeptide repeat domain"/>
    <property type="match status" value="5"/>
</dbReference>
<dbReference type="OrthoDB" id="1917369at2759"/>
<reference evidence="2" key="1">
    <citation type="submission" date="2025-08" db="UniProtKB">
        <authorList>
            <consortium name="RefSeq"/>
        </authorList>
    </citation>
    <scope>IDENTIFICATION</scope>
</reference>
<dbReference type="InterPro" id="IPR002885">
    <property type="entry name" value="PPR_rpt"/>
</dbReference>
<accession>A0A1U7ZSF4</accession>
<dbReference type="AlphaFoldDB" id="A0A1U7ZSF4"/>
<dbReference type="NCBIfam" id="TIGR00756">
    <property type="entry name" value="PPR"/>
    <property type="match status" value="3"/>
</dbReference>
<dbReference type="Proteomes" id="UP000189703">
    <property type="component" value="Unplaced"/>
</dbReference>
<dbReference type="FunFam" id="1.25.40.10:FF:001093">
    <property type="entry name" value="Pentatricopeptide repeat-containing protein At2g34400"/>
    <property type="match status" value="1"/>
</dbReference>
<dbReference type="RefSeq" id="XP_010257207.1">
    <property type="nucleotide sequence ID" value="XM_010258905.2"/>
</dbReference>
<dbReference type="Pfam" id="PF20431">
    <property type="entry name" value="E_motif"/>
    <property type="match status" value="1"/>
</dbReference>
<dbReference type="InterPro" id="IPR046848">
    <property type="entry name" value="E_motif"/>
</dbReference>
<dbReference type="InterPro" id="IPR011990">
    <property type="entry name" value="TPR-like_helical_dom_sf"/>
</dbReference>
<dbReference type="GO" id="GO:0003723">
    <property type="term" value="F:RNA binding"/>
    <property type="evidence" value="ECO:0007669"/>
    <property type="project" value="InterPro"/>
</dbReference>
<gene>
    <name evidence="2" type="primary">LOC104597405</name>
</gene>
<sequence>MSVLSPSTPSPCLPNSKFHHHFPPLRTKPPDSRFSSFCKLFHPQNQPPRTTRLRLRSSISATQPPVLVNHWLRLLQISIESRGILLGLAAHALLVKSGPENDAFPGNNLINMYSKFGRLEDAQGVFEEMIIRNTITWTSLMNGYSGVNDFESVFRIAQEMHRSGEEINEHTCTVVLRACGFPQDRSRGEQIHGLVIKSGFEKNVFVGTSLVSMYSRSGSLDDAERVLKELDDVDVRCLNSMILEYRNAGDGEKAIRTFSQLQASGLEPNDYTFTNVISACHGKIGAAEGRQFHGLAIKYGFTREISVGNALITMYGKHGLMEDAERMLCTMDERNLVSRTALISGYVKNGYGEKAIFGFMVMLDMGMFVDSNCLATIIDGCSEYKSLGLGLQVHGFVEKLGYISDAFVGTALVDMYAKHKDIRSAALVFNSLSNHSITSFNAILTGYIETDGGHEDVMVLFSRIRSAGIRPDAVTFSLLLDLSADQASLVQGKSLHAYTIKAGLESETTVGNAAVTMYAKCGSIEDAYQMFNGMDTHDSITWNAAISAFALHGQGKKAWFLFEEMQKRGYQPDELTLLAVLQACCYSGLCEDGFRLFNAMVPSFGIKPVIEHYACMVDLLGRGGRLSEAMEFIKGSPFASSPLLWRTLVNVCKLQRDFSIGKVASKFLLDLAPEEAASYILVSNLYTAGGMLNEAAKVRTMMNDRKVSKEVGCSWIEIENRVHRFVASGKDHPASREIYASLHKLRAQMAEKCDPTIDLKLPWNLE</sequence>
<dbReference type="GO" id="GO:0009451">
    <property type="term" value="P:RNA modification"/>
    <property type="evidence" value="ECO:0007669"/>
    <property type="project" value="InterPro"/>
</dbReference>
<dbReference type="Pfam" id="PF13041">
    <property type="entry name" value="PPR_2"/>
    <property type="match status" value="3"/>
</dbReference>
<dbReference type="InterPro" id="IPR046960">
    <property type="entry name" value="PPR_At4g14850-like_plant"/>
</dbReference>
<dbReference type="GeneID" id="104597405"/>
<protein>
    <submittedName>
        <fullName evidence="2">Pentatricopeptide repeat-containing protein At2g33680-like</fullName>
    </submittedName>
</protein>
<dbReference type="PROSITE" id="PS51375">
    <property type="entry name" value="PPR"/>
    <property type="match status" value="6"/>
</dbReference>
<dbReference type="Pfam" id="PF01535">
    <property type="entry name" value="PPR"/>
    <property type="match status" value="5"/>
</dbReference>
<dbReference type="Pfam" id="PF13812">
    <property type="entry name" value="PPR_3"/>
    <property type="match status" value="1"/>
</dbReference>
<dbReference type="OMA" id="QACSYSG"/>
<keyword evidence="1" id="KW-1185">Reference proteome</keyword>
<dbReference type="PANTHER" id="PTHR47926">
    <property type="entry name" value="PENTATRICOPEPTIDE REPEAT-CONTAINING PROTEIN"/>
    <property type="match status" value="1"/>
</dbReference>
<proteinExistence type="predicted"/>
<name>A0A1U7ZSF4_NELNU</name>
<evidence type="ECO:0000313" key="2">
    <source>
        <dbReference type="RefSeq" id="XP_010257207.1"/>
    </source>
</evidence>
<evidence type="ECO:0000313" key="1">
    <source>
        <dbReference type="Proteomes" id="UP000189703"/>
    </source>
</evidence>
<dbReference type="KEGG" id="nnu:104597405"/>